<dbReference type="RefSeq" id="WP_260192014.1">
    <property type="nucleotide sequence ID" value="NZ_JAFFZE010000012.1"/>
</dbReference>
<dbReference type="Proteomes" id="UP001156441">
    <property type="component" value="Unassembled WGS sequence"/>
</dbReference>
<gene>
    <name evidence="3" type="ORF">JT362_15980</name>
</gene>
<evidence type="ECO:0000256" key="1">
    <source>
        <dbReference type="ARBA" id="ARBA00004613"/>
    </source>
</evidence>
<dbReference type="PANTHER" id="PTHR10009:SF18">
    <property type="entry name" value="PROTEIN YELLOW-LIKE PROTEIN"/>
    <property type="match status" value="1"/>
</dbReference>
<name>A0ABT2JA85_9PSEU</name>
<dbReference type="SUPFAM" id="SSF63829">
    <property type="entry name" value="Calcium-dependent phosphotriesterase"/>
    <property type="match status" value="1"/>
</dbReference>
<evidence type="ECO:0000256" key="2">
    <source>
        <dbReference type="ARBA" id="ARBA00022525"/>
    </source>
</evidence>
<dbReference type="InterPro" id="IPR011042">
    <property type="entry name" value="6-blade_b-propeller_TolB-like"/>
</dbReference>
<sequence length="355" mass="38750">MPLDVVHEFTGAMPTGVSVSRTGRVFVNFPKWGDEVPATVVELRDGREVPFPDEDWNSPSSDADSGAFVSVQSIVVDPADRLWVLDTGSPIFQPTKPGGPKLVCVELATDGVGQVITFPPQVALETTYLNDVRFDLRRGAAGVAYITDSSDQGPNGIIVVDLASGESWRRLHDHPSTKAEPLTAFRPVVEGQPFLERPADGEPKPVAMGADGIAISADGARLYYCPLASRRWYSVPTDALLDRSLPDDQVGERVMDEGDKGGGADGLETDDAGRLYLTNYEHNAVLRRLPDGTFETVAHDRQLLWPDTLSVADGYLYVTANQLHRQATYQGGRDLRDKPYHLFRVPIDAGPVRLQ</sequence>
<keyword evidence="2" id="KW-0964">Secreted</keyword>
<proteinExistence type="predicted"/>
<organism evidence="3 4">
    <name type="scientific">Actinophytocola gossypii</name>
    <dbReference type="NCBI Taxonomy" id="2812003"/>
    <lineage>
        <taxon>Bacteria</taxon>
        <taxon>Bacillati</taxon>
        <taxon>Actinomycetota</taxon>
        <taxon>Actinomycetes</taxon>
        <taxon>Pseudonocardiales</taxon>
        <taxon>Pseudonocardiaceae</taxon>
    </lineage>
</organism>
<dbReference type="EMBL" id="JAFFZE010000012">
    <property type="protein sequence ID" value="MCT2584621.1"/>
    <property type="molecule type" value="Genomic_DNA"/>
</dbReference>
<comment type="caution">
    <text evidence="3">The sequence shown here is derived from an EMBL/GenBank/DDBJ whole genome shotgun (WGS) entry which is preliminary data.</text>
</comment>
<dbReference type="Gene3D" id="2.120.10.30">
    <property type="entry name" value="TolB, C-terminal domain"/>
    <property type="match status" value="1"/>
</dbReference>
<evidence type="ECO:0000313" key="3">
    <source>
        <dbReference type="EMBL" id="MCT2584621.1"/>
    </source>
</evidence>
<protein>
    <submittedName>
        <fullName evidence="3">Gluconolaconase</fullName>
    </submittedName>
</protein>
<dbReference type="InterPro" id="IPR017996">
    <property type="entry name" value="MRJP/yellow-related"/>
</dbReference>
<evidence type="ECO:0000313" key="4">
    <source>
        <dbReference type="Proteomes" id="UP001156441"/>
    </source>
</evidence>
<accession>A0ABT2JA85</accession>
<comment type="subcellular location">
    <subcellularLocation>
        <location evidence="1">Secreted</location>
    </subcellularLocation>
</comment>
<dbReference type="Pfam" id="PF03022">
    <property type="entry name" value="MRJP"/>
    <property type="match status" value="1"/>
</dbReference>
<reference evidence="3 4" key="1">
    <citation type="submission" date="2021-02" db="EMBL/GenBank/DDBJ databases">
        <title>Actinophytocola xerophila sp. nov., isolated from soil of cotton cropping field.</title>
        <authorList>
            <person name="Huang R."/>
            <person name="Chen X."/>
            <person name="Ge X."/>
            <person name="Liu W."/>
        </authorList>
    </citation>
    <scope>NUCLEOTIDE SEQUENCE [LARGE SCALE GENOMIC DNA]</scope>
    <source>
        <strain evidence="3 4">S1-96</strain>
    </source>
</reference>
<keyword evidence="4" id="KW-1185">Reference proteome</keyword>
<dbReference type="PANTHER" id="PTHR10009">
    <property type="entry name" value="PROTEIN YELLOW-RELATED"/>
    <property type="match status" value="1"/>
</dbReference>